<gene>
    <name evidence="1" type="ORF">MED217_14035</name>
</gene>
<evidence type="ECO:0000313" key="1">
    <source>
        <dbReference type="EMBL" id="EAQ50668.1"/>
    </source>
</evidence>
<organism evidence="1 2">
    <name type="scientific">Leeuwenhoekiella blandensis (strain CECT 7118 / CCUG 51940 / KCTC 22103 / MED217)</name>
    <name type="common">Flavobacterium sp. (strain MED217)</name>
    <dbReference type="NCBI Taxonomy" id="398720"/>
    <lineage>
        <taxon>Bacteria</taxon>
        <taxon>Pseudomonadati</taxon>
        <taxon>Bacteroidota</taxon>
        <taxon>Flavobacteriia</taxon>
        <taxon>Flavobacteriales</taxon>
        <taxon>Flavobacteriaceae</taxon>
        <taxon>Leeuwenhoekiella</taxon>
    </lineage>
</organism>
<proteinExistence type="predicted"/>
<reference evidence="1 2" key="1">
    <citation type="journal article" date="2007" name="Nature">
        <title>Light stimulates growth of proteorhodopsin-containing marine Flavobacteria.</title>
        <authorList>
            <person name="Gomez-Consarnau L."/>
            <person name="Gonzalez J.M."/>
            <person name="Coll-Llado M."/>
            <person name="Gourdon P."/>
            <person name="Pascher T."/>
            <person name="Neutze R."/>
            <person name="Pedros-Alio C."/>
            <person name="Pinhassi J."/>
        </authorList>
    </citation>
    <scope>NUCLEOTIDE SEQUENCE [LARGE SCALE GENOMIC DNA]</scope>
    <source>
        <strain evidence="1 2">MED217</strain>
    </source>
</reference>
<evidence type="ECO:0000313" key="2">
    <source>
        <dbReference type="Proteomes" id="UP000001601"/>
    </source>
</evidence>
<name>A3XGT3_LEEBM</name>
<protein>
    <submittedName>
        <fullName evidence="1">Uncharacterized protein</fullName>
    </submittedName>
</protein>
<dbReference type="STRING" id="398720.MED217_14035"/>
<dbReference type="EMBL" id="AANC01000001">
    <property type="protein sequence ID" value="EAQ50668.1"/>
    <property type="molecule type" value="Genomic_DNA"/>
</dbReference>
<dbReference type="HOGENOM" id="CLU_1141448_0_0_10"/>
<keyword evidence="2" id="KW-1185">Reference proteome</keyword>
<dbReference type="AlphaFoldDB" id="A3XGT3"/>
<dbReference type="Proteomes" id="UP000001601">
    <property type="component" value="Unassembled WGS sequence"/>
</dbReference>
<comment type="caution">
    <text evidence="1">The sequence shown here is derived from an EMBL/GenBank/DDBJ whole genome shotgun (WGS) entry which is preliminary data.</text>
</comment>
<accession>A3XGT3</accession>
<dbReference type="eggNOG" id="ENOG5033WE3">
    <property type="taxonomic scope" value="Bacteria"/>
</dbReference>
<sequence>MFLFLNLLALGVNDTLYAQCDGYDEVSVTSGNYTFQSGERYAFKSATPTTIILGDVNFQNGTAVCVGPNVTLIIQNNINASGAVTFNVEGTLQFNQAVNFNANLDMTIAEGGVFQTGSSGTVDFNIAGSGVNRILNSGEVKVGVLTFSSGSSTNTIDNSGTFTISRNINISGDTEFRNQKDIYVGASFNCNATSVYVNCGVIETATGFNLGGGRVVNTGSFISNNGSIDFGSSTARFENYGIV</sequence>